<keyword evidence="2" id="KW-0808">Transferase</keyword>
<evidence type="ECO:0000313" key="2">
    <source>
        <dbReference type="EMBL" id="KAF9060046.1"/>
    </source>
</evidence>
<proteinExistence type="predicted"/>
<protein>
    <submittedName>
        <fullName evidence="2">Kinase-like domain-containing protein</fullName>
    </submittedName>
</protein>
<dbReference type="SUPFAM" id="SSF56112">
    <property type="entry name" value="Protein kinase-like (PK-like)"/>
    <property type="match status" value="1"/>
</dbReference>
<dbReference type="AlphaFoldDB" id="A0A9P5TYQ6"/>
<dbReference type="InterPro" id="IPR002575">
    <property type="entry name" value="Aminoglycoside_PTrfase"/>
</dbReference>
<comment type="caution">
    <text evidence="2">The sequence shown here is derived from an EMBL/GenBank/DDBJ whole genome shotgun (WGS) entry which is preliminary data.</text>
</comment>
<gene>
    <name evidence="2" type="ORF">BDP27DRAFT_1340254</name>
</gene>
<dbReference type="PANTHER" id="PTHR21310">
    <property type="entry name" value="AMINOGLYCOSIDE PHOSPHOTRANSFERASE-RELATED-RELATED"/>
    <property type="match status" value="1"/>
</dbReference>
<organism evidence="2 3">
    <name type="scientific">Rhodocollybia butyracea</name>
    <dbReference type="NCBI Taxonomy" id="206335"/>
    <lineage>
        <taxon>Eukaryota</taxon>
        <taxon>Fungi</taxon>
        <taxon>Dikarya</taxon>
        <taxon>Basidiomycota</taxon>
        <taxon>Agaricomycotina</taxon>
        <taxon>Agaricomycetes</taxon>
        <taxon>Agaricomycetidae</taxon>
        <taxon>Agaricales</taxon>
        <taxon>Marasmiineae</taxon>
        <taxon>Omphalotaceae</taxon>
        <taxon>Rhodocollybia</taxon>
    </lineage>
</organism>
<feature type="domain" description="Aminoglycoside phosphotransferase" evidence="1">
    <location>
        <begin position="139"/>
        <end position="181"/>
    </location>
</feature>
<dbReference type="GO" id="GO:0016301">
    <property type="term" value="F:kinase activity"/>
    <property type="evidence" value="ECO:0007669"/>
    <property type="project" value="UniProtKB-KW"/>
</dbReference>
<dbReference type="InterPro" id="IPR051678">
    <property type="entry name" value="AGP_Transferase"/>
</dbReference>
<sequence length="259" mass="30150">MESRPPTPILRSRSAPPFSYRDIGEDWTLREGIEFGDLYMDPADLTEFSSVNKVRNFHTRSIYFVDDDKVLKLFSYLVDVSVIVANMDLARTKLPVPRVLRYGRSGNCSYILMERIPHLSLSIAMKRWGLKYMPWKITAMIDHIVRELASLGLSHNDLVPRNILVDTNGHIVGIVDWDSCTPRYGGHENDMDWYHIFLRYSFDRTGEEISIDCSEWQQKLFLYWPLVKTQASQLVQSPVVDPRNQSFSRQKLHPVRGRQ</sequence>
<keyword evidence="3" id="KW-1185">Reference proteome</keyword>
<dbReference type="InterPro" id="IPR011009">
    <property type="entry name" value="Kinase-like_dom_sf"/>
</dbReference>
<reference evidence="2" key="1">
    <citation type="submission" date="2020-11" db="EMBL/GenBank/DDBJ databases">
        <authorList>
            <consortium name="DOE Joint Genome Institute"/>
            <person name="Ahrendt S."/>
            <person name="Riley R."/>
            <person name="Andreopoulos W."/>
            <person name="Labutti K."/>
            <person name="Pangilinan J."/>
            <person name="Ruiz-Duenas F.J."/>
            <person name="Barrasa J.M."/>
            <person name="Sanchez-Garcia M."/>
            <person name="Camarero S."/>
            <person name="Miyauchi S."/>
            <person name="Serrano A."/>
            <person name="Linde D."/>
            <person name="Babiker R."/>
            <person name="Drula E."/>
            <person name="Ayuso-Fernandez I."/>
            <person name="Pacheco R."/>
            <person name="Padilla G."/>
            <person name="Ferreira P."/>
            <person name="Barriuso J."/>
            <person name="Kellner H."/>
            <person name="Castanera R."/>
            <person name="Alfaro M."/>
            <person name="Ramirez L."/>
            <person name="Pisabarro A.G."/>
            <person name="Kuo A."/>
            <person name="Tritt A."/>
            <person name="Lipzen A."/>
            <person name="He G."/>
            <person name="Yan M."/>
            <person name="Ng V."/>
            <person name="Cullen D."/>
            <person name="Martin F."/>
            <person name="Rosso M.-N."/>
            <person name="Henrissat B."/>
            <person name="Hibbett D."/>
            <person name="Martinez A.T."/>
            <person name="Grigoriev I.V."/>
        </authorList>
    </citation>
    <scope>NUCLEOTIDE SEQUENCE</scope>
    <source>
        <strain evidence="2">AH 40177</strain>
    </source>
</reference>
<dbReference type="Gene3D" id="1.10.510.10">
    <property type="entry name" value="Transferase(Phosphotransferase) domain 1"/>
    <property type="match status" value="1"/>
</dbReference>
<dbReference type="Proteomes" id="UP000772434">
    <property type="component" value="Unassembled WGS sequence"/>
</dbReference>
<evidence type="ECO:0000259" key="1">
    <source>
        <dbReference type="Pfam" id="PF01636"/>
    </source>
</evidence>
<dbReference type="Pfam" id="PF01636">
    <property type="entry name" value="APH"/>
    <property type="match status" value="1"/>
</dbReference>
<dbReference type="PANTHER" id="PTHR21310:SF15">
    <property type="entry name" value="AMINOGLYCOSIDE PHOSPHOTRANSFERASE DOMAIN-CONTAINING PROTEIN"/>
    <property type="match status" value="1"/>
</dbReference>
<dbReference type="OrthoDB" id="4062651at2759"/>
<name>A0A9P5TYQ6_9AGAR</name>
<accession>A0A9P5TYQ6</accession>
<keyword evidence="2" id="KW-0418">Kinase</keyword>
<evidence type="ECO:0000313" key="3">
    <source>
        <dbReference type="Proteomes" id="UP000772434"/>
    </source>
</evidence>
<dbReference type="EMBL" id="JADNRY010000263">
    <property type="protein sequence ID" value="KAF9060046.1"/>
    <property type="molecule type" value="Genomic_DNA"/>
</dbReference>